<organism evidence="1 2">
    <name type="scientific">Blattamonas nauphoetae</name>
    <dbReference type="NCBI Taxonomy" id="2049346"/>
    <lineage>
        <taxon>Eukaryota</taxon>
        <taxon>Metamonada</taxon>
        <taxon>Preaxostyla</taxon>
        <taxon>Oxymonadida</taxon>
        <taxon>Blattamonas</taxon>
    </lineage>
</organism>
<accession>A0ABQ9WPP4</accession>
<evidence type="ECO:0000313" key="1">
    <source>
        <dbReference type="EMBL" id="KAK2941445.1"/>
    </source>
</evidence>
<comment type="caution">
    <text evidence="1">The sequence shown here is derived from an EMBL/GenBank/DDBJ whole genome shotgun (WGS) entry which is preliminary data.</text>
</comment>
<protein>
    <submittedName>
        <fullName evidence="1">Uncharacterized protein</fullName>
    </submittedName>
</protein>
<keyword evidence="2" id="KW-1185">Reference proteome</keyword>
<name>A0ABQ9WPP4_9EUKA</name>
<proteinExistence type="predicted"/>
<reference evidence="1 2" key="1">
    <citation type="journal article" date="2022" name="bioRxiv">
        <title>Genomics of Preaxostyla Flagellates Illuminates Evolutionary Transitions and the Path Towards Mitochondrial Loss.</title>
        <authorList>
            <person name="Novak L.V.F."/>
            <person name="Treitli S.C."/>
            <person name="Pyrih J."/>
            <person name="Halakuc P."/>
            <person name="Pipaliya S.V."/>
            <person name="Vacek V."/>
            <person name="Brzon O."/>
            <person name="Soukal P."/>
            <person name="Eme L."/>
            <person name="Dacks J.B."/>
            <person name="Karnkowska A."/>
            <person name="Elias M."/>
            <person name="Hampl V."/>
        </authorList>
    </citation>
    <scope>NUCLEOTIDE SEQUENCE [LARGE SCALE GENOMIC DNA]</scope>
    <source>
        <strain evidence="1">NAU3</strain>
        <tissue evidence="1">Gut</tissue>
    </source>
</reference>
<gene>
    <name evidence="1" type="ORF">BLNAU_23649</name>
</gene>
<evidence type="ECO:0000313" key="2">
    <source>
        <dbReference type="Proteomes" id="UP001281761"/>
    </source>
</evidence>
<dbReference type="Proteomes" id="UP001281761">
    <property type="component" value="Unassembled WGS sequence"/>
</dbReference>
<dbReference type="EMBL" id="JARBJD010000500">
    <property type="protein sequence ID" value="KAK2941445.1"/>
    <property type="molecule type" value="Genomic_DNA"/>
</dbReference>
<sequence>MAQNGNVKIERAIFFRSTHSDHTAGRNQFRSRSDHLVAADTSDVTDKNSFNEDDLNNLSNSEIPLDFILGQLATGNELDFSGDLSDTFSDSESTMEDEFLDSPVTITLKFIHDFPLSTGTMFSRENEPSLLI</sequence>